<dbReference type="AlphaFoldDB" id="A0A7J6JVH4"/>
<comment type="caution">
    <text evidence="2">The sequence shown here is derived from an EMBL/GenBank/DDBJ whole genome shotgun (WGS) entry which is preliminary data.</text>
</comment>
<sequence>MAFTCRTCLRFARSKSLFLPLSRLQIQCGSTGNDSGVGAKRSDDSERELRDEATVSRTKCCRQSRKTLRLHVAGAVLFRLHAAGTV</sequence>
<protein>
    <submittedName>
        <fullName evidence="2">Uncharacterized protein</fullName>
    </submittedName>
</protein>
<organism evidence="2 3">
    <name type="scientific">Toxoplasma gondii</name>
    <dbReference type="NCBI Taxonomy" id="5811"/>
    <lineage>
        <taxon>Eukaryota</taxon>
        <taxon>Sar</taxon>
        <taxon>Alveolata</taxon>
        <taxon>Apicomplexa</taxon>
        <taxon>Conoidasida</taxon>
        <taxon>Coccidia</taxon>
        <taxon>Eucoccidiorida</taxon>
        <taxon>Eimeriorina</taxon>
        <taxon>Sarcocystidae</taxon>
        <taxon>Toxoplasma</taxon>
    </lineage>
</organism>
<dbReference type="Proteomes" id="UP000557509">
    <property type="component" value="Unassembled WGS sequence"/>
</dbReference>
<evidence type="ECO:0000256" key="1">
    <source>
        <dbReference type="SAM" id="MobiDB-lite"/>
    </source>
</evidence>
<feature type="region of interest" description="Disordered" evidence="1">
    <location>
        <begin position="30"/>
        <end position="51"/>
    </location>
</feature>
<feature type="compositionally biased region" description="Basic and acidic residues" evidence="1">
    <location>
        <begin position="40"/>
        <end position="51"/>
    </location>
</feature>
<reference evidence="2 3" key="1">
    <citation type="submission" date="2020-03" db="EMBL/GenBank/DDBJ databases">
        <title>Genome sequence of Toxoplasma gondii RH-88 strain.</title>
        <authorList>
            <person name="Lorenzi H.A."/>
            <person name="Venepally P."/>
            <person name="Rozenberg A."/>
            <person name="Sibley D."/>
        </authorList>
    </citation>
    <scope>NUCLEOTIDE SEQUENCE [LARGE SCALE GENOMIC DNA]</scope>
    <source>
        <strain evidence="2 3">RH-88</strain>
    </source>
</reference>
<dbReference type="EMBL" id="JAAUHK010000197">
    <property type="protein sequence ID" value="KAF4638296.1"/>
    <property type="molecule type" value="Genomic_DNA"/>
</dbReference>
<keyword evidence="3" id="KW-1185">Reference proteome</keyword>
<accession>A0A7J6JVH4</accession>
<evidence type="ECO:0000313" key="3">
    <source>
        <dbReference type="Proteomes" id="UP000557509"/>
    </source>
</evidence>
<gene>
    <name evidence="2" type="ORF">TGRH88_059030</name>
</gene>
<name>A0A7J6JVH4_TOXGO</name>
<proteinExistence type="predicted"/>
<evidence type="ECO:0000313" key="2">
    <source>
        <dbReference type="EMBL" id="KAF4638296.1"/>
    </source>
</evidence>